<evidence type="ECO:0000313" key="17">
    <source>
        <dbReference type="Proteomes" id="UP000003288"/>
    </source>
</evidence>
<evidence type="ECO:0000256" key="5">
    <source>
        <dbReference type="ARBA" id="ARBA00022723"/>
    </source>
</evidence>
<dbReference type="PANTHER" id="PTHR11817">
    <property type="entry name" value="PYRUVATE KINASE"/>
    <property type="match status" value="1"/>
</dbReference>
<dbReference type="NCBIfam" id="TIGR01064">
    <property type="entry name" value="pyruv_kin"/>
    <property type="match status" value="1"/>
</dbReference>
<feature type="domain" description="Pyruvate kinase C-terminal" evidence="15">
    <location>
        <begin position="344"/>
        <end position="458"/>
    </location>
</feature>
<keyword evidence="10 13" id="KW-0324">Glycolysis</keyword>
<dbReference type="InterPro" id="IPR015806">
    <property type="entry name" value="Pyrv_Knase_insert_dom_sf"/>
</dbReference>
<comment type="similarity">
    <text evidence="2 13">Belongs to the pyruvate kinase family.</text>
</comment>
<dbReference type="EC" id="2.7.1.40" evidence="3 12"/>
<evidence type="ECO:0000259" key="14">
    <source>
        <dbReference type="Pfam" id="PF00224"/>
    </source>
</evidence>
<evidence type="ECO:0000256" key="4">
    <source>
        <dbReference type="ARBA" id="ARBA00022679"/>
    </source>
</evidence>
<dbReference type="InterPro" id="IPR015813">
    <property type="entry name" value="Pyrv/PenolPyrv_kinase-like_dom"/>
</dbReference>
<evidence type="ECO:0000256" key="13">
    <source>
        <dbReference type="RuleBase" id="RU000504"/>
    </source>
</evidence>
<name>A0AAI9AHS9_9BACT</name>
<accession>A0AAI9AHS9</accession>
<evidence type="ECO:0000256" key="12">
    <source>
        <dbReference type="NCBIfam" id="TIGR01064"/>
    </source>
</evidence>
<dbReference type="RefSeq" id="WP_007473837.1">
    <property type="nucleotide sequence ID" value="NZ_ABCJ01000002.1"/>
</dbReference>
<keyword evidence="7 13" id="KW-0418">Kinase</keyword>
<keyword evidence="8" id="KW-0067">ATP-binding</keyword>
<dbReference type="GO" id="GO:0030955">
    <property type="term" value="F:potassium ion binding"/>
    <property type="evidence" value="ECO:0007669"/>
    <property type="project" value="UniProtKB-UniRule"/>
</dbReference>
<evidence type="ECO:0000313" key="16">
    <source>
        <dbReference type="EMBL" id="EDM23893.1"/>
    </source>
</evidence>
<dbReference type="InterPro" id="IPR011037">
    <property type="entry name" value="Pyrv_Knase-like_insert_dom_sf"/>
</dbReference>
<dbReference type="AlphaFoldDB" id="A0AAI9AHS9"/>
<dbReference type="SUPFAM" id="SSF52935">
    <property type="entry name" value="PK C-terminal domain-like"/>
    <property type="match status" value="1"/>
</dbReference>
<keyword evidence="4 13" id="KW-0808">Transferase</keyword>
<dbReference type="Gene3D" id="2.40.33.10">
    <property type="entry name" value="PK beta-barrel domain-like"/>
    <property type="match status" value="1"/>
</dbReference>
<comment type="pathway">
    <text evidence="1 13">Carbohydrate degradation; glycolysis; pyruvate from D-glyceraldehyde 3-phosphate: step 5/5.</text>
</comment>
<keyword evidence="9 13" id="KW-0460">Magnesium</keyword>
<sequence>MKKAKIVATLGPSSFDKIEEMIKAGVDVFRLNFSHADHKTHKNSIKKIREIAKKLNSKTAILQDISGPKIRIGEIDGILELKRGDKIKLVKKTPKNKFELTITYPEIIDQINIGEYVFFADGSIRTKVINKTKDYLELEVKNSGVLSSKKGVNFPHSNLNISAITLKDEKDLIFGAKNGVDLVAISFVNNKEDILKAKKILKENNANPWIIAKIETKKAVDNLDEILEVSDGVMVARGDLGIEVGIEKVPVIQKKIIRKANKLKKPVITATQMLLSMVNSPFPTRAEVSDVANAVMDGSDGVMLSDETTVGKYPVKAVETLKNIIKEIQSIYPYHKKYETEDEDAIALSVNDLAKTIEPKAIVSFTSSGTTVKSISKYRPKAPIIAVTHDRNTSRKLKVVWGVENIIEIPKIKNPEKLIEKFKEIALNNKILNKNDKVIITMGSIVGKEGTTNMIRIIEV</sequence>
<dbReference type="GO" id="GO:0004743">
    <property type="term" value="F:pyruvate kinase activity"/>
    <property type="evidence" value="ECO:0007669"/>
    <property type="project" value="UniProtKB-UniRule"/>
</dbReference>
<dbReference type="Proteomes" id="UP000003288">
    <property type="component" value="Unassembled WGS sequence"/>
</dbReference>
<dbReference type="InterPro" id="IPR015793">
    <property type="entry name" value="Pyrv_Knase_brl"/>
</dbReference>
<organism evidence="16 17">
    <name type="scientific">Caminibacter mediatlanticus TB-2</name>
    <dbReference type="NCBI Taxonomy" id="391592"/>
    <lineage>
        <taxon>Bacteria</taxon>
        <taxon>Pseudomonadati</taxon>
        <taxon>Campylobacterota</taxon>
        <taxon>Epsilonproteobacteria</taxon>
        <taxon>Nautiliales</taxon>
        <taxon>Nautiliaceae</taxon>
        <taxon>Caminibacter</taxon>
    </lineage>
</organism>
<evidence type="ECO:0000256" key="8">
    <source>
        <dbReference type="ARBA" id="ARBA00022840"/>
    </source>
</evidence>
<dbReference type="GO" id="GO:0005524">
    <property type="term" value="F:ATP binding"/>
    <property type="evidence" value="ECO:0007669"/>
    <property type="project" value="UniProtKB-KW"/>
</dbReference>
<dbReference type="PRINTS" id="PR01050">
    <property type="entry name" value="PYRUVTKNASE"/>
</dbReference>
<dbReference type="InterPro" id="IPR040442">
    <property type="entry name" value="Pyrv_kinase-like_dom_sf"/>
</dbReference>
<evidence type="ECO:0000256" key="11">
    <source>
        <dbReference type="ARBA" id="ARBA00023317"/>
    </source>
</evidence>
<reference evidence="16 17" key="1">
    <citation type="journal article" date="2011" name="Stand. Genomic Sci.">
        <title>Draft genome sequence of Caminibacter mediatlanticus strain TB-2, an epsilonproteobacterium isolated from a deep-sea hydrothermal vent.</title>
        <authorList>
            <person name="Giovannelli D."/>
            <person name="Ferriera S."/>
            <person name="Johnson J."/>
            <person name="Kravitz S."/>
            <person name="Perez-Rodriguez I."/>
            <person name="Ricci J."/>
            <person name="O'Brien C."/>
            <person name="Voordeckers J.W."/>
            <person name="Bini E."/>
            <person name="Vetriani C."/>
        </authorList>
    </citation>
    <scope>NUCLEOTIDE SEQUENCE [LARGE SCALE GENOMIC DNA]</scope>
    <source>
        <strain evidence="16 17">TB-2</strain>
    </source>
</reference>
<evidence type="ECO:0000256" key="6">
    <source>
        <dbReference type="ARBA" id="ARBA00022741"/>
    </source>
</evidence>
<proteinExistence type="inferred from homology"/>
<protein>
    <recommendedName>
        <fullName evidence="3 12">Pyruvate kinase</fullName>
        <ecNumber evidence="3 12">2.7.1.40</ecNumber>
    </recommendedName>
</protein>
<dbReference type="SUPFAM" id="SSF51621">
    <property type="entry name" value="Phosphoenolpyruvate/pyruvate domain"/>
    <property type="match status" value="1"/>
</dbReference>
<dbReference type="SUPFAM" id="SSF50800">
    <property type="entry name" value="PK beta-barrel domain-like"/>
    <property type="match status" value="1"/>
</dbReference>
<evidence type="ECO:0000256" key="1">
    <source>
        <dbReference type="ARBA" id="ARBA00004997"/>
    </source>
</evidence>
<dbReference type="FunFam" id="2.40.33.10:FF:000001">
    <property type="entry name" value="Pyruvate kinase"/>
    <property type="match status" value="1"/>
</dbReference>
<keyword evidence="6" id="KW-0547">Nucleotide-binding</keyword>
<dbReference type="Gene3D" id="3.40.1380.20">
    <property type="entry name" value="Pyruvate kinase, C-terminal domain"/>
    <property type="match status" value="1"/>
</dbReference>
<dbReference type="NCBIfam" id="NF004491">
    <property type="entry name" value="PRK05826.1"/>
    <property type="match status" value="1"/>
</dbReference>
<dbReference type="Pfam" id="PF00224">
    <property type="entry name" value="PK"/>
    <property type="match status" value="1"/>
</dbReference>
<dbReference type="EMBL" id="ABCJ01000002">
    <property type="protein sequence ID" value="EDM23893.1"/>
    <property type="molecule type" value="Genomic_DNA"/>
</dbReference>
<evidence type="ECO:0000256" key="7">
    <source>
        <dbReference type="ARBA" id="ARBA00022777"/>
    </source>
</evidence>
<gene>
    <name evidence="16" type="ORF">CMTB2_06556</name>
</gene>
<evidence type="ECO:0000256" key="10">
    <source>
        <dbReference type="ARBA" id="ARBA00023152"/>
    </source>
</evidence>
<keyword evidence="11 16" id="KW-0670">Pyruvate</keyword>
<evidence type="ECO:0000256" key="9">
    <source>
        <dbReference type="ARBA" id="ARBA00022842"/>
    </source>
</evidence>
<evidence type="ECO:0000259" key="15">
    <source>
        <dbReference type="Pfam" id="PF02887"/>
    </source>
</evidence>
<dbReference type="NCBIfam" id="NF004978">
    <property type="entry name" value="PRK06354.1"/>
    <property type="match status" value="1"/>
</dbReference>
<comment type="caution">
    <text evidence="16">The sequence shown here is derived from an EMBL/GenBank/DDBJ whole genome shotgun (WGS) entry which is preliminary data.</text>
</comment>
<feature type="domain" description="Pyruvate kinase barrel" evidence="14">
    <location>
        <begin position="1"/>
        <end position="318"/>
    </location>
</feature>
<dbReference type="Pfam" id="PF02887">
    <property type="entry name" value="PK_C"/>
    <property type="match status" value="1"/>
</dbReference>
<evidence type="ECO:0000256" key="2">
    <source>
        <dbReference type="ARBA" id="ARBA00008663"/>
    </source>
</evidence>
<dbReference type="Gene3D" id="3.20.20.60">
    <property type="entry name" value="Phosphoenolpyruvate-binding domains"/>
    <property type="match status" value="1"/>
</dbReference>
<dbReference type="InterPro" id="IPR001697">
    <property type="entry name" value="Pyr_Knase"/>
</dbReference>
<dbReference type="GO" id="GO:0016301">
    <property type="term" value="F:kinase activity"/>
    <property type="evidence" value="ECO:0007669"/>
    <property type="project" value="UniProtKB-KW"/>
</dbReference>
<dbReference type="InterPro" id="IPR036918">
    <property type="entry name" value="Pyrv_Knase_C_sf"/>
</dbReference>
<keyword evidence="5" id="KW-0479">Metal-binding</keyword>
<evidence type="ECO:0000256" key="3">
    <source>
        <dbReference type="ARBA" id="ARBA00012142"/>
    </source>
</evidence>
<comment type="catalytic activity">
    <reaction evidence="13">
        <text>pyruvate + ATP = phosphoenolpyruvate + ADP + H(+)</text>
        <dbReference type="Rhea" id="RHEA:18157"/>
        <dbReference type="ChEBI" id="CHEBI:15361"/>
        <dbReference type="ChEBI" id="CHEBI:15378"/>
        <dbReference type="ChEBI" id="CHEBI:30616"/>
        <dbReference type="ChEBI" id="CHEBI:58702"/>
        <dbReference type="ChEBI" id="CHEBI:456216"/>
        <dbReference type="EC" id="2.7.1.40"/>
    </reaction>
</comment>
<dbReference type="GO" id="GO:0000287">
    <property type="term" value="F:magnesium ion binding"/>
    <property type="evidence" value="ECO:0007669"/>
    <property type="project" value="UniProtKB-UniRule"/>
</dbReference>
<dbReference type="InterPro" id="IPR015795">
    <property type="entry name" value="Pyrv_Knase_C"/>
</dbReference>